<feature type="non-terminal residue" evidence="10">
    <location>
        <position position="59"/>
    </location>
</feature>
<comment type="subcellular location">
    <subcellularLocation>
        <location evidence="1">Membrane</location>
    </subcellularLocation>
</comment>
<evidence type="ECO:0000256" key="7">
    <source>
        <dbReference type="ARBA" id="ARBA00023010"/>
    </source>
</evidence>
<evidence type="ECO:0000313" key="10">
    <source>
        <dbReference type="EMBL" id="PJA37579.1"/>
    </source>
</evidence>
<dbReference type="PANTHER" id="PTHR33910">
    <property type="entry name" value="PROTEIN TRANSLOCASE SUBUNIT SECE"/>
    <property type="match status" value="1"/>
</dbReference>
<dbReference type="PANTHER" id="PTHR33910:SF1">
    <property type="entry name" value="PROTEIN TRANSLOCASE SUBUNIT SECE"/>
    <property type="match status" value="1"/>
</dbReference>
<reference evidence="11" key="1">
    <citation type="submission" date="2017-09" db="EMBL/GenBank/DDBJ databases">
        <title>Depth-based differentiation of microbial function through sediment-hosted aquifers and enrichment of novel symbionts in the deep terrestrial subsurface.</title>
        <authorList>
            <person name="Probst A.J."/>
            <person name="Ladd B."/>
            <person name="Jarett J.K."/>
            <person name="Geller-Mcgrath D.E."/>
            <person name="Sieber C.M.K."/>
            <person name="Emerson J.B."/>
            <person name="Anantharaman K."/>
            <person name="Thomas B.C."/>
            <person name="Malmstrom R."/>
            <person name="Stieglmeier M."/>
            <person name="Klingl A."/>
            <person name="Woyke T."/>
            <person name="Ryan C.M."/>
            <person name="Banfield J.F."/>
        </authorList>
    </citation>
    <scope>NUCLEOTIDE SEQUENCE [LARGE SCALE GENOMIC DNA]</scope>
</reference>
<evidence type="ECO:0000256" key="6">
    <source>
        <dbReference type="ARBA" id="ARBA00022989"/>
    </source>
</evidence>
<keyword evidence="5" id="KW-0653">Protein transport</keyword>
<gene>
    <name evidence="10" type="primary">secE</name>
    <name evidence="10" type="ORF">CO181_02925</name>
</gene>
<name>A0A2M7WX56_UNCKA</name>
<evidence type="ECO:0000256" key="5">
    <source>
        <dbReference type="ARBA" id="ARBA00022927"/>
    </source>
</evidence>
<keyword evidence="7" id="KW-0811">Translocation</keyword>
<dbReference type="InterPro" id="IPR001901">
    <property type="entry name" value="Translocase_SecE/Sec61-g"/>
</dbReference>
<dbReference type="GO" id="GO:0005886">
    <property type="term" value="C:plasma membrane"/>
    <property type="evidence" value="ECO:0007669"/>
    <property type="project" value="TreeGrafter"/>
</dbReference>
<dbReference type="AlphaFoldDB" id="A0A2M7WX56"/>
<dbReference type="GO" id="GO:0008320">
    <property type="term" value="F:protein transmembrane transporter activity"/>
    <property type="evidence" value="ECO:0007669"/>
    <property type="project" value="InterPro"/>
</dbReference>
<evidence type="ECO:0000256" key="2">
    <source>
        <dbReference type="ARBA" id="ARBA00022448"/>
    </source>
</evidence>
<dbReference type="NCBIfam" id="TIGR00964">
    <property type="entry name" value="secE_bact"/>
    <property type="match status" value="1"/>
</dbReference>
<evidence type="ECO:0000256" key="9">
    <source>
        <dbReference type="SAM" id="Phobius"/>
    </source>
</evidence>
<proteinExistence type="inferred from homology"/>
<organism evidence="10 11">
    <name type="scientific">candidate division WWE3 bacterium CG_4_9_14_3_um_filter_43_9</name>
    <dbReference type="NCBI Taxonomy" id="1975082"/>
    <lineage>
        <taxon>Bacteria</taxon>
        <taxon>Katanobacteria</taxon>
    </lineage>
</organism>
<dbReference type="GO" id="GO:0006605">
    <property type="term" value="P:protein targeting"/>
    <property type="evidence" value="ECO:0007669"/>
    <property type="project" value="InterPro"/>
</dbReference>
<protein>
    <submittedName>
        <fullName evidence="10">Preprotein translocase subunit SecE</fullName>
    </submittedName>
</protein>
<keyword evidence="8 9" id="KW-0472">Membrane</keyword>
<dbReference type="GO" id="GO:0006886">
    <property type="term" value="P:intracellular protein transport"/>
    <property type="evidence" value="ECO:0007669"/>
    <property type="project" value="InterPro"/>
</dbReference>
<dbReference type="InterPro" id="IPR038379">
    <property type="entry name" value="SecE_sf"/>
</dbReference>
<evidence type="ECO:0000256" key="1">
    <source>
        <dbReference type="ARBA" id="ARBA00004370"/>
    </source>
</evidence>
<evidence type="ECO:0000256" key="3">
    <source>
        <dbReference type="ARBA" id="ARBA00022475"/>
    </source>
</evidence>
<keyword evidence="2" id="KW-0813">Transport</keyword>
<keyword evidence="3" id="KW-1003">Cell membrane</keyword>
<dbReference type="EMBL" id="PFXB01000083">
    <property type="protein sequence ID" value="PJA37579.1"/>
    <property type="molecule type" value="Genomic_DNA"/>
</dbReference>
<evidence type="ECO:0000256" key="4">
    <source>
        <dbReference type="ARBA" id="ARBA00022692"/>
    </source>
</evidence>
<feature type="transmembrane region" description="Helical" evidence="9">
    <location>
        <begin position="27"/>
        <end position="52"/>
    </location>
</feature>
<dbReference type="Pfam" id="PF00584">
    <property type="entry name" value="SecE"/>
    <property type="match status" value="1"/>
</dbReference>
<evidence type="ECO:0000256" key="8">
    <source>
        <dbReference type="ARBA" id="ARBA00023136"/>
    </source>
</evidence>
<dbReference type="GO" id="GO:0043952">
    <property type="term" value="P:protein transport by the Sec complex"/>
    <property type="evidence" value="ECO:0007669"/>
    <property type="project" value="TreeGrafter"/>
</dbReference>
<comment type="caution">
    <text evidence="10">The sequence shown here is derived from an EMBL/GenBank/DDBJ whole genome shotgun (WGS) entry which is preliminary data.</text>
</comment>
<dbReference type="Gene3D" id="1.20.5.1030">
    <property type="entry name" value="Preprotein translocase secy subunit"/>
    <property type="match status" value="1"/>
</dbReference>
<accession>A0A2M7WX56</accession>
<keyword evidence="6 9" id="KW-1133">Transmembrane helix</keyword>
<dbReference type="HAMAP" id="MF_00422">
    <property type="entry name" value="SecE"/>
    <property type="match status" value="1"/>
</dbReference>
<sequence length="59" mass="6621">MLKAIVNYLAESRVELGKVSWPSRATLVRLTVVVLVISVVVAGFISFFDYLFSQVLDLF</sequence>
<evidence type="ECO:0000313" key="11">
    <source>
        <dbReference type="Proteomes" id="UP000230538"/>
    </source>
</evidence>
<keyword evidence="4 9" id="KW-0812">Transmembrane</keyword>
<dbReference type="GO" id="GO:0009306">
    <property type="term" value="P:protein secretion"/>
    <property type="evidence" value="ECO:0007669"/>
    <property type="project" value="InterPro"/>
</dbReference>
<dbReference type="Proteomes" id="UP000230538">
    <property type="component" value="Unassembled WGS sequence"/>
</dbReference>
<dbReference type="InterPro" id="IPR005807">
    <property type="entry name" value="SecE_bac"/>
</dbReference>